<evidence type="ECO:0000256" key="6">
    <source>
        <dbReference type="ARBA" id="ARBA00023136"/>
    </source>
</evidence>
<keyword evidence="8" id="KW-0325">Glycoprotein</keyword>
<dbReference type="Pfam" id="PF00060">
    <property type="entry name" value="Lig_chan"/>
    <property type="match status" value="1"/>
</dbReference>
<dbReference type="SUPFAM" id="SSF53850">
    <property type="entry name" value="Periplasmic binding protein-like II"/>
    <property type="match status" value="1"/>
</dbReference>
<accession>A0A8J6LFK6</accession>
<proteinExistence type="inferred from homology"/>
<feature type="region of interest" description="Disordered" evidence="9">
    <location>
        <begin position="580"/>
        <end position="616"/>
    </location>
</feature>
<dbReference type="Proteomes" id="UP000719412">
    <property type="component" value="Unassembled WGS sequence"/>
</dbReference>
<evidence type="ECO:0000256" key="9">
    <source>
        <dbReference type="SAM" id="MobiDB-lite"/>
    </source>
</evidence>
<evidence type="ECO:0000256" key="3">
    <source>
        <dbReference type="ARBA" id="ARBA00022475"/>
    </source>
</evidence>
<dbReference type="AlphaFoldDB" id="A0A8J6LFK6"/>
<evidence type="ECO:0000256" key="5">
    <source>
        <dbReference type="ARBA" id="ARBA00022989"/>
    </source>
</evidence>
<dbReference type="Gene3D" id="3.40.190.10">
    <property type="entry name" value="Periplasmic binding protein-like II"/>
    <property type="match status" value="1"/>
</dbReference>
<dbReference type="EMBL" id="JABDTM020027183">
    <property type="protein sequence ID" value="KAH0810906.1"/>
    <property type="molecule type" value="Genomic_DNA"/>
</dbReference>
<evidence type="ECO:0000256" key="2">
    <source>
        <dbReference type="ARBA" id="ARBA00008685"/>
    </source>
</evidence>
<reference evidence="12" key="1">
    <citation type="journal article" date="2020" name="J Insects Food Feed">
        <title>The yellow mealworm (Tenebrio molitor) genome: a resource for the emerging insects as food and feed industry.</title>
        <authorList>
            <person name="Eriksson T."/>
            <person name="Andere A."/>
            <person name="Kelstrup H."/>
            <person name="Emery V."/>
            <person name="Picard C."/>
        </authorList>
    </citation>
    <scope>NUCLEOTIDE SEQUENCE</scope>
    <source>
        <strain evidence="12">Stoneville</strain>
        <tissue evidence="12">Whole head</tissue>
    </source>
</reference>
<evidence type="ECO:0000256" key="4">
    <source>
        <dbReference type="ARBA" id="ARBA00022692"/>
    </source>
</evidence>
<keyword evidence="3" id="KW-1003">Cell membrane</keyword>
<comment type="similarity">
    <text evidence="2">Belongs to the glutamate-gated ion channel (TC 1.A.10.1) family.</text>
</comment>
<feature type="transmembrane region" description="Helical" evidence="10">
    <location>
        <begin position="363"/>
        <end position="387"/>
    </location>
</feature>
<dbReference type="GO" id="GO:0005886">
    <property type="term" value="C:plasma membrane"/>
    <property type="evidence" value="ECO:0007669"/>
    <property type="project" value="UniProtKB-SubCell"/>
</dbReference>
<feature type="transmembrane region" description="Helical" evidence="10">
    <location>
        <begin position="293"/>
        <end position="319"/>
    </location>
</feature>
<dbReference type="GO" id="GO:0015276">
    <property type="term" value="F:ligand-gated monoatomic ion channel activity"/>
    <property type="evidence" value="ECO:0007669"/>
    <property type="project" value="InterPro"/>
</dbReference>
<dbReference type="PANTHER" id="PTHR42643">
    <property type="entry name" value="IONOTROPIC RECEPTOR 20A-RELATED"/>
    <property type="match status" value="1"/>
</dbReference>
<dbReference type="InterPro" id="IPR001320">
    <property type="entry name" value="Iontro_rcpt_C"/>
</dbReference>
<evidence type="ECO:0000256" key="10">
    <source>
        <dbReference type="SAM" id="Phobius"/>
    </source>
</evidence>
<feature type="transmembrane region" description="Helical" evidence="10">
    <location>
        <begin position="550"/>
        <end position="573"/>
    </location>
</feature>
<protein>
    <recommendedName>
        <fullName evidence="11">Ionotropic glutamate receptor C-terminal domain-containing protein</fullName>
    </recommendedName>
</protein>
<dbReference type="PANTHER" id="PTHR42643:SF33">
    <property type="entry name" value="GLUTAMATE RECEPTOR 2-LIKE PROTEIN"/>
    <property type="match status" value="1"/>
</dbReference>
<gene>
    <name evidence="12" type="ORF">GEV33_011884</name>
</gene>
<organism evidence="12 13">
    <name type="scientific">Tenebrio molitor</name>
    <name type="common">Yellow mealworm beetle</name>
    <dbReference type="NCBI Taxonomy" id="7067"/>
    <lineage>
        <taxon>Eukaryota</taxon>
        <taxon>Metazoa</taxon>
        <taxon>Ecdysozoa</taxon>
        <taxon>Arthropoda</taxon>
        <taxon>Hexapoda</taxon>
        <taxon>Insecta</taxon>
        <taxon>Pterygota</taxon>
        <taxon>Neoptera</taxon>
        <taxon>Endopterygota</taxon>
        <taxon>Coleoptera</taxon>
        <taxon>Polyphaga</taxon>
        <taxon>Cucujiformia</taxon>
        <taxon>Tenebrionidae</taxon>
        <taxon>Tenebrio</taxon>
    </lineage>
</organism>
<comment type="subcellular location">
    <subcellularLocation>
        <location evidence="1">Cell membrane</location>
        <topology evidence="1">Multi-pass membrane protein</topology>
    </subcellularLocation>
</comment>
<evidence type="ECO:0000313" key="12">
    <source>
        <dbReference type="EMBL" id="KAH0810906.1"/>
    </source>
</evidence>
<keyword evidence="7" id="KW-0675">Receptor</keyword>
<keyword evidence="13" id="KW-1185">Reference proteome</keyword>
<keyword evidence="5 10" id="KW-1133">Transmembrane helix</keyword>
<name>A0A8J6LFK6_TENMO</name>
<evidence type="ECO:0000256" key="1">
    <source>
        <dbReference type="ARBA" id="ARBA00004651"/>
    </source>
</evidence>
<dbReference type="Gene3D" id="1.10.287.70">
    <property type="match status" value="1"/>
</dbReference>
<feature type="domain" description="Ionotropic glutamate receptor C-terminal" evidence="11">
    <location>
        <begin position="303"/>
        <end position="557"/>
    </location>
</feature>
<keyword evidence="6 10" id="KW-0472">Membrane</keyword>
<evidence type="ECO:0000259" key="11">
    <source>
        <dbReference type="Pfam" id="PF00060"/>
    </source>
</evidence>
<dbReference type="GO" id="GO:0050906">
    <property type="term" value="P:detection of stimulus involved in sensory perception"/>
    <property type="evidence" value="ECO:0007669"/>
    <property type="project" value="UniProtKB-ARBA"/>
</dbReference>
<dbReference type="InterPro" id="IPR052192">
    <property type="entry name" value="Insect_Ionotropic_Sensory_Rcpt"/>
</dbReference>
<reference evidence="12" key="2">
    <citation type="submission" date="2021-08" db="EMBL/GenBank/DDBJ databases">
        <authorList>
            <person name="Eriksson T."/>
        </authorList>
    </citation>
    <scope>NUCLEOTIDE SEQUENCE</scope>
    <source>
        <strain evidence="12">Stoneville</strain>
        <tissue evidence="12">Whole head</tissue>
    </source>
</reference>
<evidence type="ECO:0000313" key="13">
    <source>
        <dbReference type="Proteomes" id="UP000719412"/>
    </source>
</evidence>
<feature type="compositionally biased region" description="Polar residues" evidence="9">
    <location>
        <begin position="594"/>
        <end position="616"/>
    </location>
</feature>
<evidence type="ECO:0000256" key="7">
    <source>
        <dbReference type="ARBA" id="ARBA00023170"/>
    </source>
</evidence>
<evidence type="ECO:0000256" key="8">
    <source>
        <dbReference type="ARBA" id="ARBA00023180"/>
    </source>
</evidence>
<sequence length="651" mass="73927">MYEDFTSDVDTTAMGCTLVLLQIISLAQIQLIQGSNCNCDPHILKSYMICLSENDLYVSFRSTRSFMKIAKTLIQLKTAIVLFVDDINANNYTYFFNEEVSKLAGDSLRWLIMANEITVVDKFRFTTLSLDADLVIAVHVSFSRNKVMIVMSSWNSLSRMENLSPFVVVEKRINLHRFPLKFAKQNATEIDMVANTIEDDCCEEKFLQIANYFQHFFNANIEMVHFQKLGHRENDGKWTDLLGAIVNQEVDLGLASVIKTQERYSDMAFTHKILTSMRNIYIKHQQSTELRDIFLIPFGSKLILCVIVTGMIFCIMTAITNKVANRVTERQNNDTLGEATVWCIAIFTMQGSTWTPTTYSGNIILIISLAFALVIFNSYSAFITSILSVEIASIRSVEDLLESNYNIGYVKNSQDEIYLRSINDTQLQQIYLRGYLHNTVVNVTHGLLKSHEGYYGFFASTIKARKELQIVNNYKCNSDIVEIPVEKTKNAIAFPLAKMSPYRKIFDLSIIKMYETGMYKYFHSLIISDLPKCEDRRIFRSAHLPDLSSAFGILIIGIQLSLIIAIAECMVAIKRKLKEKRQGSPPLDQEKLLENNSGQENNATNAKNSDPTSDHLTTNAEEVVGGRLEFKINSNDGIDPNLHNSSKCKKD</sequence>
<comment type="caution">
    <text evidence="12">The sequence shown here is derived from an EMBL/GenBank/DDBJ whole genome shotgun (WGS) entry which is preliminary data.</text>
</comment>
<keyword evidence="4 10" id="KW-0812">Transmembrane</keyword>